<sequence length="394" mass="43277">MPVPDDDRTGARIAMYRKRAGLTQQGLAQRIPYSYSMLHQVETGHKAASPQLVAAAARALHVNVSDLTGTPARSLLPDHVADVIRPIREALDLYDLPADPHIPIGPAGELFKAADTLCRDVRGARLHQAAALLPGVLADLMVTCREEGSTERWRALASAYRSAHDVARKLGRDDLACLALDRMGWAAERASDPVLSAIRQYMRALSYRSRSADHSIGLRLVADGHRLLEQAEASRDRQVVVGQLHLGAAVLAARAADKTGAVGHLEEAKDVARKTGEAGRVHWLSFGPANVGAHETYVRLELRQFDKAFTVARAVRPPRGWATSRKAAHLVDRARAEMETGRTERALGSLMEAREMAPQQTRYHPRVRETVRALLHLRRQSPDNLSRIASWVGV</sequence>
<dbReference type="Gene3D" id="1.10.260.40">
    <property type="entry name" value="lambda repressor-like DNA-binding domains"/>
    <property type="match status" value="1"/>
</dbReference>
<keyword evidence="3" id="KW-1185">Reference proteome</keyword>
<dbReference type="PROSITE" id="PS50943">
    <property type="entry name" value="HTH_CROC1"/>
    <property type="match status" value="1"/>
</dbReference>
<proteinExistence type="predicted"/>
<dbReference type="InterPro" id="IPR010982">
    <property type="entry name" value="Lambda_DNA-bd_dom_sf"/>
</dbReference>
<dbReference type="SMART" id="SM00530">
    <property type="entry name" value="HTH_XRE"/>
    <property type="match status" value="1"/>
</dbReference>
<evidence type="ECO:0000313" key="2">
    <source>
        <dbReference type="EMBL" id="MCT2593632.1"/>
    </source>
</evidence>
<name>A0ABT2K0E0_9ACTN</name>
<accession>A0ABT2K0E0</accession>
<dbReference type="CDD" id="cd00093">
    <property type="entry name" value="HTH_XRE"/>
    <property type="match status" value="1"/>
</dbReference>
<dbReference type="InterPro" id="IPR001387">
    <property type="entry name" value="Cro/C1-type_HTH"/>
</dbReference>
<protein>
    <submittedName>
        <fullName evidence="2">Helix-turn-helix domain-containing protein</fullName>
    </submittedName>
</protein>
<dbReference type="SUPFAM" id="SSF47413">
    <property type="entry name" value="lambda repressor-like DNA-binding domains"/>
    <property type="match status" value="1"/>
</dbReference>
<evidence type="ECO:0000313" key="3">
    <source>
        <dbReference type="Proteomes" id="UP001156389"/>
    </source>
</evidence>
<dbReference type="Proteomes" id="UP001156389">
    <property type="component" value="Unassembled WGS sequence"/>
</dbReference>
<gene>
    <name evidence="2" type="ORF">LHJ74_27635</name>
</gene>
<dbReference type="Pfam" id="PF13560">
    <property type="entry name" value="HTH_31"/>
    <property type="match status" value="1"/>
</dbReference>
<comment type="caution">
    <text evidence="2">The sequence shown here is derived from an EMBL/GenBank/DDBJ whole genome shotgun (WGS) entry which is preliminary data.</text>
</comment>
<organism evidence="2 3">
    <name type="scientific">Streptomyces gossypii</name>
    <dbReference type="NCBI Taxonomy" id="2883101"/>
    <lineage>
        <taxon>Bacteria</taxon>
        <taxon>Bacillati</taxon>
        <taxon>Actinomycetota</taxon>
        <taxon>Actinomycetes</taxon>
        <taxon>Kitasatosporales</taxon>
        <taxon>Streptomycetaceae</taxon>
        <taxon>Streptomyces</taxon>
    </lineage>
</organism>
<reference evidence="2 3" key="1">
    <citation type="submission" date="2021-10" db="EMBL/GenBank/DDBJ databases">
        <title>Streptomyces gossypii sp. nov., isolated from soil collected from cotton field.</title>
        <authorList>
            <person name="Ge X."/>
            <person name="Chen X."/>
            <person name="Liu W."/>
        </authorList>
    </citation>
    <scope>NUCLEOTIDE SEQUENCE [LARGE SCALE GENOMIC DNA]</scope>
    <source>
        <strain evidence="2 3">N2-109</strain>
    </source>
</reference>
<dbReference type="EMBL" id="JAJAGO010000015">
    <property type="protein sequence ID" value="MCT2593632.1"/>
    <property type="molecule type" value="Genomic_DNA"/>
</dbReference>
<dbReference type="RefSeq" id="WP_260221012.1">
    <property type="nucleotide sequence ID" value="NZ_JAJAGO010000015.1"/>
</dbReference>
<evidence type="ECO:0000259" key="1">
    <source>
        <dbReference type="PROSITE" id="PS50943"/>
    </source>
</evidence>
<feature type="domain" description="HTH cro/C1-type" evidence="1">
    <location>
        <begin position="13"/>
        <end position="67"/>
    </location>
</feature>